<keyword evidence="3" id="KW-1185">Reference proteome</keyword>
<protein>
    <submittedName>
        <fullName evidence="2">12700_t:CDS:1</fullName>
    </submittedName>
</protein>
<feature type="region of interest" description="Disordered" evidence="1">
    <location>
        <begin position="198"/>
        <end position="222"/>
    </location>
</feature>
<dbReference type="Proteomes" id="UP001153678">
    <property type="component" value="Unassembled WGS sequence"/>
</dbReference>
<sequence>GNNFQMTETASKKIRQKDITLIKFVSHIFTILFEDQLFLDCRWGESTLRCSADQLNQSLRDDDRRCTGNKIDAIISMVDFDLEMSTLEVSGSPSSLDHTHYDVDRNKTAKMLKIILNFIKINYPGDFGEFRRIKVYGVQIYGHDFYIYSMCMPFAGVYYFKLEEKFSCPRMPTLLFKSSPQTYGRCGTKSIMSYITNPISESSDDDSKIDKVKTSPRKKKNK</sequence>
<evidence type="ECO:0000313" key="2">
    <source>
        <dbReference type="EMBL" id="CAI2192978.1"/>
    </source>
</evidence>
<gene>
    <name evidence="2" type="ORF">FWILDA_LOCUS15847</name>
</gene>
<reference evidence="2" key="1">
    <citation type="submission" date="2022-08" db="EMBL/GenBank/DDBJ databases">
        <authorList>
            <person name="Kallberg Y."/>
            <person name="Tangrot J."/>
            <person name="Rosling A."/>
        </authorList>
    </citation>
    <scope>NUCLEOTIDE SEQUENCE</scope>
    <source>
        <strain evidence="2">Wild A</strain>
    </source>
</reference>
<comment type="caution">
    <text evidence="2">The sequence shown here is derived from an EMBL/GenBank/DDBJ whole genome shotgun (WGS) entry which is preliminary data.</text>
</comment>
<evidence type="ECO:0000256" key="1">
    <source>
        <dbReference type="SAM" id="MobiDB-lite"/>
    </source>
</evidence>
<dbReference type="EMBL" id="CAMKVN010008929">
    <property type="protein sequence ID" value="CAI2192978.1"/>
    <property type="molecule type" value="Genomic_DNA"/>
</dbReference>
<organism evidence="2 3">
    <name type="scientific">Funneliformis geosporum</name>
    <dbReference type="NCBI Taxonomy" id="1117311"/>
    <lineage>
        <taxon>Eukaryota</taxon>
        <taxon>Fungi</taxon>
        <taxon>Fungi incertae sedis</taxon>
        <taxon>Mucoromycota</taxon>
        <taxon>Glomeromycotina</taxon>
        <taxon>Glomeromycetes</taxon>
        <taxon>Glomerales</taxon>
        <taxon>Glomeraceae</taxon>
        <taxon>Funneliformis</taxon>
    </lineage>
</organism>
<feature type="non-terminal residue" evidence="2">
    <location>
        <position position="1"/>
    </location>
</feature>
<accession>A0A9W4X7X2</accession>
<dbReference type="AlphaFoldDB" id="A0A9W4X7X2"/>
<proteinExistence type="predicted"/>
<name>A0A9W4X7X2_9GLOM</name>
<evidence type="ECO:0000313" key="3">
    <source>
        <dbReference type="Proteomes" id="UP001153678"/>
    </source>
</evidence>
<dbReference type="OrthoDB" id="2443197at2759"/>